<accession>A0A8J8GA22</accession>
<reference evidence="1" key="1">
    <citation type="submission" date="2020-05" db="EMBL/GenBank/DDBJ databases">
        <title>Genomic Encyclopedia of Type Strains, Phase IV (KMG-V): Genome sequencing to study the core and pangenomes of soil and plant-associated prokaryotes.</title>
        <authorList>
            <person name="Whitman W."/>
        </authorList>
    </citation>
    <scope>NUCLEOTIDE SEQUENCE</scope>
    <source>
        <strain evidence="1">16F</strain>
    </source>
</reference>
<evidence type="ECO:0000313" key="2">
    <source>
        <dbReference type="Proteomes" id="UP000610746"/>
    </source>
</evidence>
<dbReference type="Proteomes" id="UP000610746">
    <property type="component" value="Unassembled WGS sequence"/>
</dbReference>
<keyword evidence="2" id="KW-1185">Reference proteome</keyword>
<comment type="caution">
    <text evidence="1">The sequence shown here is derived from an EMBL/GenBank/DDBJ whole genome shotgun (WGS) entry which is preliminary data.</text>
</comment>
<proteinExistence type="predicted"/>
<protein>
    <submittedName>
        <fullName evidence="1">Uncharacterized protein</fullName>
    </submittedName>
</protein>
<evidence type="ECO:0000313" key="1">
    <source>
        <dbReference type="EMBL" id="NRS93681.1"/>
    </source>
</evidence>
<name>A0A8J8GA22_9FLAO</name>
<dbReference type="EMBL" id="JABSNO010000025">
    <property type="protein sequence ID" value="NRS93681.1"/>
    <property type="molecule type" value="Genomic_DNA"/>
</dbReference>
<sequence>MLLRKVERIDSVKPWQPSLLRKGATFYSPLASEITNTNIYHSW</sequence>
<dbReference type="AlphaFoldDB" id="A0A8J8GA22"/>
<organism evidence="1 2">
    <name type="scientific">Frigoriflavimonas asaccharolytica</name>
    <dbReference type="NCBI Taxonomy" id="2735899"/>
    <lineage>
        <taxon>Bacteria</taxon>
        <taxon>Pseudomonadati</taxon>
        <taxon>Bacteroidota</taxon>
        <taxon>Flavobacteriia</taxon>
        <taxon>Flavobacteriales</taxon>
        <taxon>Weeksellaceae</taxon>
        <taxon>Frigoriflavimonas</taxon>
    </lineage>
</organism>
<gene>
    <name evidence="1" type="ORF">HNQ03_002772</name>
</gene>